<reference evidence="1 2" key="1">
    <citation type="submission" date="2021-01" db="EMBL/GenBank/DDBJ databases">
        <title>Whole genome shotgun sequence of Actinoplanes durhamensis NBRC 14914.</title>
        <authorList>
            <person name="Komaki H."/>
            <person name="Tamura T."/>
        </authorList>
    </citation>
    <scope>NUCLEOTIDE SEQUENCE [LARGE SCALE GENOMIC DNA]</scope>
    <source>
        <strain evidence="1 2">NBRC 14914</strain>
    </source>
</reference>
<comment type="caution">
    <text evidence="1">The sequence shown here is derived from an EMBL/GenBank/DDBJ whole genome shotgun (WGS) entry which is preliminary data.</text>
</comment>
<keyword evidence="2" id="KW-1185">Reference proteome</keyword>
<evidence type="ECO:0000313" key="2">
    <source>
        <dbReference type="Proteomes" id="UP000637628"/>
    </source>
</evidence>
<accession>A0ABQ3Z0T9</accession>
<gene>
    <name evidence="1" type="ORF">Adu01nite_47960</name>
</gene>
<dbReference type="Proteomes" id="UP000637628">
    <property type="component" value="Unassembled WGS sequence"/>
</dbReference>
<sequence length="106" mass="11120">MDQPVDLSGAIVNDNTFKISIARIKVTITGIRPASPACSITPGVNFFLTDAVANPGQYFTADGSSGPGAGIGDWQGGKIEFRSSPNFDQTPCLNKTISLRYTAIAP</sequence>
<dbReference type="EMBL" id="BOML01000038">
    <property type="protein sequence ID" value="GIE03446.1"/>
    <property type="molecule type" value="Genomic_DNA"/>
</dbReference>
<evidence type="ECO:0000313" key="1">
    <source>
        <dbReference type="EMBL" id="GIE03446.1"/>
    </source>
</evidence>
<organism evidence="1 2">
    <name type="scientific">Paractinoplanes durhamensis</name>
    <dbReference type="NCBI Taxonomy" id="113563"/>
    <lineage>
        <taxon>Bacteria</taxon>
        <taxon>Bacillati</taxon>
        <taxon>Actinomycetota</taxon>
        <taxon>Actinomycetes</taxon>
        <taxon>Micromonosporales</taxon>
        <taxon>Micromonosporaceae</taxon>
        <taxon>Paractinoplanes</taxon>
    </lineage>
</organism>
<proteinExistence type="predicted"/>
<name>A0ABQ3Z0T9_9ACTN</name>
<protein>
    <submittedName>
        <fullName evidence="1">Uncharacterized protein</fullName>
    </submittedName>
</protein>